<organism evidence="2 3">
    <name type="scientific">Raphidocelis subcapitata</name>
    <dbReference type="NCBI Taxonomy" id="307507"/>
    <lineage>
        <taxon>Eukaryota</taxon>
        <taxon>Viridiplantae</taxon>
        <taxon>Chlorophyta</taxon>
        <taxon>core chlorophytes</taxon>
        <taxon>Chlorophyceae</taxon>
        <taxon>CS clade</taxon>
        <taxon>Sphaeropleales</taxon>
        <taxon>Selenastraceae</taxon>
        <taxon>Raphidocelis</taxon>
    </lineage>
</organism>
<evidence type="ECO:0000313" key="3">
    <source>
        <dbReference type="Proteomes" id="UP000247498"/>
    </source>
</evidence>
<name>A0A2V0NK93_9CHLO</name>
<dbReference type="STRING" id="307507.A0A2V0NK93"/>
<dbReference type="InParanoid" id="A0A2V0NK93"/>
<reference evidence="2 3" key="1">
    <citation type="journal article" date="2018" name="Sci. Rep.">
        <title>Raphidocelis subcapitata (=Pseudokirchneriella subcapitata) provides an insight into genome evolution and environmental adaptations in the Sphaeropleales.</title>
        <authorList>
            <person name="Suzuki S."/>
            <person name="Yamaguchi H."/>
            <person name="Nakajima N."/>
            <person name="Kawachi M."/>
        </authorList>
    </citation>
    <scope>NUCLEOTIDE SEQUENCE [LARGE SCALE GENOMIC DNA]</scope>
    <source>
        <strain evidence="2 3">NIES-35</strain>
    </source>
</reference>
<feature type="compositionally biased region" description="Low complexity" evidence="1">
    <location>
        <begin position="40"/>
        <end position="52"/>
    </location>
</feature>
<dbReference type="OrthoDB" id="2018626at2759"/>
<accession>A0A2V0NK93</accession>
<proteinExistence type="predicted"/>
<evidence type="ECO:0000256" key="1">
    <source>
        <dbReference type="SAM" id="MobiDB-lite"/>
    </source>
</evidence>
<dbReference type="AlphaFoldDB" id="A0A2V0NK93"/>
<dbReference type="EMBL" id="BDRX01000001">
    <property type="protein sequence ID" value="GBF87399.1"/>
    <property type="molecule type" value="Genomic_DNA"/>
</dbReference>
<evidence type="ECO:0000313" key="2">
    <source>
        <dbReference type="EMBL" id="GBF87399.1"/>
    </source>
</evidence>
<sequence>MQSALSRSARAPACARRGARQQQPQRRAPPLPAGARRRPACAASGGDAAAAAAKKEEDLEAMVERFMQQQAEKESGAAFARTLELPGVVGSDLVADEDAKALCREVVAYLRTLKTTRDMSAAETKLTVAIESPEAREARKMGVEDSRGVSRDEMAAALDDVSSGRIPKDRLALKCLVEEMRTWPDLAGTV</sequence>
<feature type="region of interest" description="Disordered" evidence="1">
    <location>
        <begin position="1"/>
        <end position="55"/>
    </location>
</feature>
<dbReference type="Proteomes" id="UP000247498">
    <property type="component" value="Unassembled WGS sequence"/>
</dbReference>
<keyword evidence="3" id="KW-1185">Reference proteome</keyword>
<gene>
    <name evidence="2" type="ORF">Rsub_00110</name>
</gene>
<protein>
    <submittedName>
        <fullName evidence="2">Ycf3-interacting protein, chloroplastic</fullName>
    </submittedName>
</protein>
<comment type="caution">
    <text evidence="2">The sequence shown here is derived from an EMBL/GenBank/DDBJ whole genome shotgun (WGS) entry which is preliminary data.</text>
</comment>
<feature type="compositionally biased region" description="Low complexity" evidence="1">
    <location>
        <begin position="1"/>
        <end position="26"/>
    </location>
</feature>